<dbReference type="RefSeq" id="WP_154745167.1">
    <property type="nucleotide sequence ID" value="NZ_JBHSTG010000041.1"/>
</dbReference>
<evidence type="ECO:0000313" key="1">
    <source>
        <dbReference type="EMBL" id="MTD21582.1"/>
    </source>
</evidence>
<organism evidence="1 2">
    <name type="scientific">Pseudomonas karstica</name>
    <dbReference type="NCBI Taxonomy" id="1055468"/>
    <lineage>
        <taxon>Bacteria</taxon>
        <taxon>Pseudomonadati</taxon>
        <taxon>Pseudomonadota</taxon>
        <taxon>Gammaproteobacteria</taxon>
        <taxon>Pseudomonadales</taxon>
        <taxon>Pseudomonadaceae</taxon>
        <taxon>Pseudomonas</taxon>
    </lineage>
</organism>
<name>A0A7X2V0S5_9PSED</name>
<evidence type="ECO:0000313" key="2">
    <source>
        <dbReference type="Proteomes" id="UP000431485"/>
    </source>
</evidence>
<dbReference type="OrthoDB" id="1931120at2"/>
<accession>A0A7X2V0S5</accession>
<gene>
    <name evidence="1" type="ORF">GIR22_20880</name>
</gene>
<proteinExistence type="predicted"/>
<reference evidence="1 2" key="1">
    <citation type="submission" date="2019-11" db="EMBL/GenBank/DDBJ databases">
        <title>Pseudmonas karstica sp. nov. and Pseudomonas spelaei sp. nov. from caves.</title>
        <authorList>
            <person name="Zeman M."/>
        </authorList>
    </citation>
    <scope>NUCLEOTIDE SEQUENCE [LARGE SCALE GENOMIC DNA]</scope>
    <source>
        <strain evidence="1 2">CCM 7891</strain>
    </source>
</reference>
<dbReference type="InterPro" id="IPR036890">
    <property type="entry name" value="HATPase_C_sf"/>
</dbReference>
<dbReference type="Proteomes" id="UP000431485">
    <property type="component" value="Unassembled WGS sequence"/>
</dbReference>
<keyword evidence="2" id="KW-1185">Reference proteome</keyword>
<dbReference type="SUPFAM" id="SSF55874">
    <property type="entry name" value="ATPase domain of HSP90 chaperone/DNA topoisomerase II/histidine kinase"/>
    <property type="match status" value="1"/>
</dbReference>
<protein>
    <submittedName>
        <fullName evidence="1">Uncharacterized protein</fullName>
    </submittedName>
</protein>
<dbReference type="AlphaFoldDB" id="A0A7X2V0S5"/>
<comment type="caution">
    <text evidence="1">The sequence shown here is derived from an EMBL/GenBank/DDBJ whole genome shotgun (WGS) entry which is preliminary data.</text>
</comment>
<dbReference type="Gene3D" id="3.30.565.10">
    <property type="entry name" value="Histidine kinase-like ATPase, C-terminal domain"/>
    <property type="match status" value="1"/>
</dbReference>
<sequence>MKSSSLSMRLGLTVSLMGLAIVRSIMNLHQGQTEVSSLQGSFTLFRLVFPCPLTN</sequence>
<dbReference type="EMBL" id="WLYI01000032">
    <property type="protein sequence ID" value="MTD21582.1"/>
    <property type="molecule type" value="Genomic_DNA"/>
</dbReference>